<dbReference type="EMBL" id="VXIV02000031">
    <property type="protein sequence ID" value="KAF6041517.1"/>
    <property type="molecule type" value="Genomic_DNA"/>
</dbReference>
<keyword evidence="1" id="KW-0472">Membrane</keyword>
<comment type="caution">
    <text evidence="2">The sequence shown here is derived from an EMBL/GenBank/DDBJ whole genome shotgun (WGS) entry which is preliminary data.</text>
</comment>
<feature type="transmembrane region" description="Helical" evidence="1">
    <location>
        <begin position="14"/>
        <end position="39"/>
    </location>
</feature>
<accession>A0A7J7KTM0</accession>
<organism evidence="2 3">
    <name type="scientific">Bugula neritina</name>
    <name type="common">Brown bryozoan</name>
    <name type="synonym">Sertularia neritina</name>
    <dbReference type="NCBI Taxonomy" id="10212"/>
    <lineage>
        <taxon>Eukaryota</taxon>
        <taxon>Metazoa</taxon>
        <taxon>Spiralia</taxon>
        <taxon>Lophotrochozoa</taxon>
        <taxon>Bryozoa</taxon>
        <taxon>Gymnolaemata</taxon>
        <taxon>Cheilostomatida</taxon>
        <taxon>Flustrina</taxon>
        <taxon>Buguloidea</taxon>
        <taxon>Bugulidae</taxon>
        <taxon>Bugula</taxon>
    </lineage>
</organism>
<dbReference type="AlphaFoldDB" id="A0A7J7KTM0"/>
<protein>
    <submittedName>
        <fullName evidence="2">Uncharacterized protein</fullName>
    </submittedName>
</protein>
<evidence type="ECO:0000313" key="2">
    <source>
        <dbReference type="EMBL" id="KAF6041517.1"/>
    </source>
</evidence>
<gene>
    <name evidence="2" type="ORF">EB796_000172</name>
</gene>
<sequence length="73" mass="8334">MDEQKDFSFRKRQSWAVCVSVFSLLVTLSVVCAGGVYVYQTEQRISRLEEASIEFDASSKVWGTVSYTIIMEQ</sequence>
<keyword evidence="3" id="KW-1185">Reference proteome</keyword>
<dbReference type="Proteomes" id="UP000593567">
    <property type="component" value="Unassembled WGS sequence"/>
</dbReference>
<keyword evidence="1" id="KW-1133">Transmembrane helix</keyword>
<evidence type="ECO:0000256" key="1">
    <source>
        <dbReference type="SAM" id="Phobius"/>
    </source>
</evidence>
<evidence type="ECO:0000313" key="3">
    <source>
        <dbReference type="Proteomes" id="UP000593567"/>
    </source>
</evidence>
<keyword evidence="1" id="KW-0812">Transmembrane</keyword>
<proteinExistence type="predicted"/>
<reference evidence="2" key="1">
    <citation type="submission" date="2020-06" db="EMBL/GenBank/DDBJ databases">
        <title>Draft genome of Bugula neritina, a colonial animal packing powerful symbionts and potential medicines.</title>
        <authorList>
            <person name="Rayko M."/>
        </authorList>
    </citation>
    <scope>NUCLEOTIDE SEQUENCE [LARGE SCALE GENOMIC DNA]</scope>
    <source>
        <strain evidence="2">Kwan_BN1</strain>
    </source>
</reference>
<name>A0A7J7KTM0_BUGNE</name>